<feature type="transmembrane region" description="Helical" evidence="1">
    <location>
        <begin position="5"/>
        <end position="25"/>
    </location>
</feature>
<sequence>MNYRVLFFISFLILAMGLSGLFFMLPEESPNTPQQQTTSEKTAPKSQISILIAQTTRQIPQGTLLQAEDYALSELTVDSDDARANFDLKAWLANNENSSLQGYLAKQTLQVGSFLSPDLLLSPQHPDYLLSSLDPMQEVAYRIYIKAENGYIFDTLRAGSHVSVGSQQIAGGKNNKERTELIKLVGDTVVLQSKIYGQDEKLMDRNIVGYISVKLNAQQLQKFYSLPKGANLILFPNNIWKQGEPNHRGIFIRELRGQ</sequence>
<dbReference type="Proteomes" id="UP000199588">
    <property type="component" value="Unassembled WGS sequence"/>
</dbReference>
<gene>
    <name evidence="2" type="ORF">SAMN02910354_02040</name>
</gene>
<organism evidence="2 3">
    <name type="scientific">Basfia succiniciproducens</name>
    <dbReference type="NCBI Taxonomy" id="653940"/>
    <lineage>
        <taxon>Bacteria</taxon>
        <taxon>Pseudomonadati</taxon>
        <taxon>Pseudomonadota</taxon>
        <taxon>Gammaproteobacteria</taxon>
        <taxon>Pasteurellales</taxon>
        <taxon>Pasteurellaceae</taxon>
        <taxon>Basfia</taxon>
    </lineage>
</organism>
<accession>A0A1G5EHQ7</accession>
<keyword evidence="3" id="KW-1185">Reference proteome</keyword>
<comment type="caution">
    <text evidence="2">The sequence shown here is derived from an EMBL/GenBank/DDBJ whole genome shotgun (WGS) entry which is preliminary data.</text>
</comment>
<evidence type="ECO:0000256" key="1">
    <source>
        <dbReference type="SAM" id="Phobius"/>
    </source>
</evidence>
<proteinExistence type="predicted"/>
<protein>
    <submittedName>
        <fullName evidence="2">Pilus assembly protein CpaB</fullName>
    </submittedName>
</protein>
<keyword evidence="1" id="KW-0812">Transmembrane</keyword>
<keyword evidence="1" id="KW-1133">Transmembrane helix</keyword>
<dbReference type="EMBL" id="FMUQ01000021">
    <property type="protein sequence ID" value="SCY26311.1"/>
    <property type="molecule type" value="Genomic_DNA"/>
</dbReference>
<name>A0A1G5EHQ7_9PAST</name>
<evidence type="ECO:0000313" key="3">
    <source>
        <dbReference type="Proteomes" id="UP000199588"/>
    </source>
</evidence>
<dbReference type="RefSeq" id="WP_011200945.1">
    <property type="nucleotide sequence ID" value="NZ_CP015031.1"/>
</dbReference>
<evidence type="ECO:0000313" key="2">
    <source>
        <dbReference type="EMBL" id="SCY26311.1"/>
    </source>
</evidence>
<keyword evidence="1" id="KW-0472">Membrane</keyword>
<reference evidence="2 3" key="1">
    <citation type="submission" date="2016-10" db="EMBL/GenBank/DDBJ databases">
        <authorList>
            <person name="Varghese N."/>
            <person name="Submissions S."/>
        </authorList>
    </citation>
    <scope>NUCLEOTIDE SEQUENCE [LARGE SCALE GENOMIC DNA]</scope>
    <source>
        <strain evidence="2 3">DSM 22022</strain>
    </source>
</reference>